<accession>A0A806TC15</accession>
<evidence type="ECO:0000313" key="1">
    <source>
        <dbReference type="EMBL" id="AKP75471.1"/>
    </source>
</evidence>
<proteinExistence type="predicted"/>
<dbReference type="AlphaFoldDB" id="A0A806TC15"/>
<evidence type="ECO:0000313" key="2">
    <source>
        <dbReference type="Proteomes" id="UP000036410"/>
    </source>
</evidence>
<sequence>MFYYTQSIVRERESYITGCERYGGSDFVLDTYR</sequence>
<organism evidence="1 2">
    <name type="scientific">Priestia megaterium Q3</name>
    <dbReference type="NCBI Taxonomy" id="1452722"/>
    <lineage>
        <taxon>Bacteria</taxon>
        <taxon>Bacillati</taxon>
        <taxon>Bacillota</taxon>
        <taxon>Bacilli</taxon>
        <taxon>Bacillales</taxon>
        <taxon>Bacillaceae</taxon>
        <taxon>Priestia</taxon>
    </lineage>
</organism>
<dbReference type="Proteomes" id="UP000036410">
    <property type="component" value="Chromosome"/>
</dbReference>
<name>A0A806TC15_PRIMG</name>
<dbReference type="EMBL" id="CP010586">
    <property type="protein sequence ID" value="AKP75471.1"/>
    <property type="molecule type" value="Genomic_DNA"/>
</dbReference>
<reference evidence="1 2" key="1">
    <citation type="submission" date="2015-01" db="EMBL/GenBank/DDBJ databases">
        <title>Genome sequence of bacillus megaterium Q3.</title>
        <authorList>
            <person name="Wang Y."/>
            <person name="Luo K."/>
            <person name="Bai L."/>
            <person name="Luo F."/>
        </authorList>
    </citation>
    <scope>NUCLEOTIDE SEQUENCE [LARGE SCALE GENOMIC DNA]</scope>
    <source>
        <strain evidence="1 2">Q3</strain>
    </source>
</reference>
<protein>
    <submittedName>
        <fullName evidence="1">Uncharacterized protein</fullName>
    </submittedName>
</protein>
<gene>
    <name evidence="1" type="ORF">AS52_00483</name>
</gene>